<gene>
    <name evidence="2" type="ORF">CSKR_200691</name>
</gene>
<evidence type="ECO:0000256" key="1">
    <source>
        <dbReference type="SAM" id="MobiDB-lite"/>
    </source>
</evidence>
<evidence type="ECO:0000313" key="3">
    <source>
        <dbReference type="Proteomes" id="UP000286415"/>
    </source>
</evidence>
<dbReference type="EMBL" id="NIRI02000042">
    <property type="protein sequence ID" value="KAG5448170.1"/>
    <property type="molecule type" value="Genomic_DNA"/>
</dbReference>
<dbReference type="Proteomes" id="UP000286415">
    <property type="component" value="Unassembled WGS sequence"/>
</dbReference>
<name>A0A8T1MGA9_CLOSI</name>
<feature type="region of interest" description="Disordered" evidence="1">
    <location>
        <begin position="1"/>
        <end position="70"/>
    </location>
</feature>
<dbReference type="AlphaFoldDB" id="A0A8T1MGA9"/>
<feature type="compositionally biased region" description="Polar residues" evidence="1">
    <location>
        <begin position="1"/>
        <end position="15"/>
    </location>
</feature>
<reference evidence="2 3" key="2">
    <citation type="journal article" date="2021" name="Genomics">
        <title>High-quality reference genome for Clonorchis sinensis.</title>
        <authorList>
            <person name="Young N.D."/>
            <person name="Stroehlein A.J."/>
            <person name="Kinkar L."/>
            <person name="Wang T."/>
            <person name="Sohn W.M."/>
            <person name="Chang B.C.H."/>
            <person name="Kaur P."/>
            <person name="Weisz D."/>
            <person name="Dudchenko O."/>
            <person name="Aiden E.L."/>
            <person name="Korhonen P.K."/>
            <person name="Gasser R.B."/>
        </authorList>
    </citation>
    <scope>NUCLEOTIDE SEQUENCE [LARGE SCALE GENOMIC DNA]</scope>
    <source>
        <strain evidence="2">Cs-k2</strain>
    </source>
</reference>
<evidence type="ECO:0000313" key="2">
    <source>
        <dbReference type="EMBL" id="KAG5448170.1"/>
    </source>
</evidence>
<accession>A0A8T1MGA9</accession>
<feature type="compositionally biased region" description="Polar residues" evidence="1">
    <location>
        <begin position="22"/>
        <end position="34"/>
    </location>
</feature>
<protein>
    <submittedName>
        <fullName evidence="2">Uncharacterized protein</fullName>
    </submittedName>
</protein>
<proteinExistence type="predicted"/>
<sequence length="70" mass="7700">MLLQVRTLQKTNKQSVPAEPTQKPTSSTFSTIQSDKIVWGSGKSDEKNDSVPPRMGRESHSPPAVTYPES</sequence>
<reference evidence="2 3" key="1">
    <citation type="journal article" date="2018" name="Biotechnol. Adv.">
        <title>Improved genomic resources and new bioinformatic workflow for the carcinogenic parasite Clonorchis sinensis: Biotechnological implications.</title>
        <authorList>
            <person name="Wang D."/>
            <person name="Korhonen P.K."/>
            <person name="Gasser R.B."/>
            <person name="Young N.D."/>
        </authorList>
    </citation>
    <scope>NUCLEOTIDE SEQUENCE [LARGE SCALE GENOMIC DNA]</scope>
    <source>
        <strain evidence="2">Cs-k2</strain>
    </source>
</reference>
<keyword evidence="3" id="KW-1185">Reference proteome</keyword>
<organism evidence="2 3">
    <name type="scientific">Clonorchis sinensis</name>
    <name type="common">Chinese liver fluke</name>
    <dbReference type="NCBI Taxonomy" id="79923"/>
    <lineage>
        <taxon>Eukaryota</taxon>
        <taxon>Metazoa</taxon>
        <taxon>Spiralia</taxon>
        <taxon>Lophotrochozoa</taxon>
        <taxon>Platyhelminthes</taxon>
        <taxon>Trematoda</taxon>
        <taxon>Digenea</taxon>
        <taxon>Opisthorchiida</taxon>
        <taxon>Opisthorchiata</taxon>
        <taxon>Opisthorchiidae</taxon>
        <taxon>Clonorchis</taxon>
    </lineage>
</organism>
<feature type="compositionally biased region" description="Basic and acidic residues" evidence="1">
    <location>
        <begin position="43"/>
        <end position="60"/>
    </location>
</feature>
<comment type="caution">
    <text evidence="2">The sequence shown here is derived from an EMBL/GenBank/DDBJ whole genome shotgun (WGS) entry which is preliminary data.</text>
</comment>